<name>A0A853AS18_9PSEU</name>
<dbReference type="AlphaFoldDB" id="A0A853AS18"/>
<feature type="compositionally biased region" description="Basic and acidic residues" evidence="1">
    <location>
        <begin position="14"/>
        <end position="33"/>
    </location>
</feature>
<dbReference type="RefSeq" id="WP_179721972.1">
    <property type="nucleotide sequence ID" value="NZ_BAABFH010000001.1"/>
</dbReference>
<keyword evidence="3" id="KW-1185">Reference proteome</keyword>
<protein>
    <submittedName>
        <fullName evidence="2">Uncharacterized protein</fullName>
    </submittedName>
</protein>
<dbReference type="EMBL" id="JACCFJ010000001">
    <property type="protein sequence ID" value="NYI84620.1"/>
    <property type="molecule type" value="Genomic_DNA"/>
</dbReference>
<proteinExistence type="predicted"/>
<comment type="caution">
    <text evidence="2">The sequence shown here is derived from an EMBL/GenBank/DDBJ whole genome shotgun (WGS) entry which is preliminary data.</text>
</comment>
<sequence>MTISDPLPAQQRWDPVDPDHDELLIPTQDRTEPDPDEFDESHLVRGYD</sequence>
<dbReference type="Proteomes" id="UP000587002">
    <property type="component" value="Unassembled WGS sequence"/>
</dbReference>
<feature type="region of interest" description="Disordered" evidence="1">
    <location>
        <begin position="1"/>
        <end position="48"/>
    </location>
</feature>
<evidence type="ECO:0000313" key="2">
    <source>
        <dbReference type="EMBL" id="NYI84620.1"/>
    </source>
</evidence>
<accession>A0A853AS18</accession>
<reference evidence="2 3" key="1">
    <citation type="submission" date="2020-07" db="EMBL/GenBank/DDBJ databases">
        <title>Sequencing the genomes of 1000 actinobacteria strains.</title>
        <authorList>
            <person name="Klenk H.-P."/>
        </authorList>
    </citation>
    <scope>NUCLEOTIDE SEQUENCE [LARGE SCALE GENOMIC DNA]</scope>
    <source>
        <strain evidence="2 3">DSM 44065</strain>
    </source>
</reference>
<organism evidence="2 3">
    <name type="scientific">Saccharopolyspora hordei</name>
    <dbReference type="NCBI Taxonomy" id="1838"/>
    <lineage>
        <taxon>Bacteria</taxon>
        <taxon>Bacillati</taxon>
        <taxon>Actinomycetota</taxon>
        <taxon>Actinomycetes</taxon>
        <taxon>Pseudonocardiales</taxon>
        <taxon>Pseudonocardiaceae</taxon>
        <taxon>Saccharopolyspora</taxon>
    </lineage>
</organism>
<evidence type="ECO:0000313" key="3">
    <source>
        <dbReference type="Proteomes" id="UP000587002"/>
    </source>
</evidence>
<gene>
    <name evidence="2" type="ORF">HNR68_003250</name>
</gene>
<evidence type="ECO:0000256" key="1">
    <source>
        <dbReference type="SAM" id="MobiDB-lite"/>
    </source>
</evidence>